<protein>
    <recommendedName>
        <fullName evidence="5">Secreted protein</fullName>
    </recommendedName>
</protein>
<keyword evidence="4" id="KW-1185">Reference proteome</keyword>
<keyword evidence="2" id="KW-0732">Signal</keyword>
<evidence type="ECO:0000313" key="4">
    <source>
        <dbReference type="Proteomes" id="UP001152622"/>
    </source>
</evidence>
<reference evidence="3" key="1">
    <citation type="journal article" date="2023" name="Science">
        <title>Genome structures resolve the early diversification of teleost fishes.</title>
        <authorList>
            <person name="Parey E."/>
            <person name="Louis A."/>
            <person name="Montfort J."/>
            <person name="Bouchez O."/>
            <person name="Roques C."/>
            <person name="Iampietro C."/>
            <person name="Lluch J."/>
            <person name="Castinel A."/>
            <person name="Donnadieu C."/>
            <person name="Desvignes T."/>
            <person name="Floi Bucao C."/>
            <person name="Jouanno E."/>
            <person name="Wen M."/>
            <person name="Mejri S."/>
            <person name="Dirks R."/>
            <person name="Jansen H."/>
            <person name="Henkel C."/>
            <person name="Chen W.J."/>
            <person name="Zahm M."/>
            <person name="Cabau C."/>
            <person name="Klopp C."/>
            <person name="Thompson A.W."/>
            <person name="Robinson-Rechavi M."/>
            <person name="Braasch I."/>
            <person name="Lecointre G."/>
            <person name="Bobe J."/>
            <person name="Postlethwait J.H."/>
            <person name="Berthelot C."/>
            <person name="Roest Crollius H."/>
            <person name="Guiguen Y."/>
        </authorList>
    </citation>
    <scope>NUCLEOTIDE SEQUENCE</scope>
    <source>
        <strain evidence="3">WJC10195</strain>
    </source>
</reference>
<evidence type="ECO:0000256" key="2">
    <source>
        <dbReference type="SAM" id="SignalP"/>
    </source>
</evidence>
<dbReference type="Proteomes" id="UP001152622">
    <property type="component" value="Chromosome 2"/>
</dbReference>
<feature type="signal peptide" evidence="2">
    <location>
        <begin position="1"/>
        <end position="21"/>
    </location>
</feature>
<feature type="chain" id="PRO_5040130342" description="Secreted protein" evidence="2">
    <location>
        <begin position="22"/>
        <end position="145"/>
    </location>
</feature>
<evidence type="ECO:0000313" key="3">
    <source>
        <dbReference type="EMBL" id="KAJ8376002.1"/>
    </source>
</evidence>
<accession>A0A9Q1G6V2</accession>
<sequence length="145" mass="16129">MYTHTSTLCFVVLSTLLTSYRAPPGDPLLSDRVSTLNIKPRPTGSALYVLLMIWARVKDTRRQLRFSPGSLGNTTSTREHRRTLPQGQRPLLFSVSRGCPNSERTVDVSLSASSRTATRSEKGSGGCSPRRPCDKPIYQNRFTKT</sequence>
<feature type="region of interest" description="Disordered" evidence="1">
    <location>
        <begin position="65"/>
        <end position="145"/>
    </location>
</feature>
<evidence type="ECO:0000256" key="1">
    <source>
        <dbReference type="SAM" id="MobiDB-lite"/>
    </source>
</evidence>
<dbReference type="AlphaFoldDB" id="A0A9Q1G6V2"/>
<dbReference type="EMBL" id="JAINUF010000002">
    <property type="protein sequence ID" value="KAJ8376002.1"/>
    <property type="molecule type" value="Genomic_DNA"/>
</dbReference>
<organism evidence="3 4">
    <name type="scientific">Synaphobranchus kaupii</name>
    <name type="common">Kaup's arrowtooth eel</name>
    <dbReference type="NCBI Taxonomy" id="118154"/>
    <lineage>
        <taxon>Eukaryota</taxon>
        <taxon>Metazoa</taxon>
        <taxon>Chordata</taxon>
        <taxon>Craniata</taxon>
        <taxon>Vertebrata</taxon>
        <taxon>Euteleostomi</taxon>
        <taxon>Actinopterygii</taxon>
        <taxon>Neopterygii</taxon>
        <taxon>Teleostei</taxon>
        <taxon>Anguilliformes</taxon>
        <taxon>Synaphobranchidae</taxon>
        <taxon>Synaphobranchus</taxon>
    </lineage>
</organism>
<evidence type="ECO:0008006" key="5">
    <source>
        <dbReference type="Google" id="ProtNLM"/>
    </source>
</evidence>
<comment type="caution">
    <text evidence="3">The sequence shown here is derived from an EMBL/GenBank/DDBJ whole genome shotgun (WGS) entry which is preliminary data.</text>
</comment>
<name>A0A9Q1G6V2_SYNKA</name>
<proteinExistence type="predicted"/>
<gene>
    <name evidence="3" type="ORF">SKAU_G00065820</name>
</gene>